<protein>
    <submittedName>
        <fullName evidence="1">DUF6395 domain-containing protein</fullName>
    </submittedName>
</protein>
<evidence type="ECO:0000313" key="2">
    <source>
        <dbReference type="Proteomes" id="UP001411173"/>
    </source>
</evidence>
<accession>A0ABU9V929</accession>
<organism evidence="1 2">
    <name type="scientific">Phytobacter palmae</name>
    <dbReference type="NCBI Taxonomy" id="1855371"/>
    <lineage>
        <taxon>Bacteria</taxon>
        <taxon>Pseudomonadati</taxon>
        <taxon>Pseudomonadota</taxon>
        <taxon>Gammaproteobacteria</taxon>
        <taxon>Enterobacterales</taxon>
        <taxon>Enterobacteriaceae</taxon>
        <taxon>Phytobacter</taxon>
    </lineage>
</organism>
<dbReference type="InterPro" id="IPR045654">
    <property type="entry name" value="DUF6395"/>
</dbReference>
<dbReference type="SUPFAM" id="SSF52402">
    <property type="entry name" value="Adenine nucleotide alpha hydrolases-like"/>
    <property type="match status" value="1"/>
</dbReference>
<evidence type="ECO:0000313" key="1">
    <source>
        <dbReference type="EMBL" id="MEN0581154.1"/>
    </source>
</evidence>
<dbReference type="Pfam" id="PF19932">
    <property type="entry name" value="DUF6395"/>
    <property type="match status" value="1"/>
</dbReference>
<dbReference type="RefSeq" id="WP_343194527.1">
    <property type="nucleotide sequence ID" value="NZ_JBCIVJ010000017.1"/>
</dbReference>
<reference evidence="1 2" key="1">
    <citation type="submission" date="2024-02" db="EMBL/GenBank/DDBJ databases">
        <title>Whole genome of MDR Enterobacteriaceae from southern Thailand.</title>
        <authorList>
            <person name="Surachat K."/>
        </authorList>
    </citation>
    <scope>NUCLEOTIDE SEQUENCE [LARGE SCALE GENOMIC DNA]</scope>
    <source>
        <strain evidence="1 2">PSU_29</strain>
    </source>
</reference>
<sequence>MRVSVTKIKGFSSDLGISGLRFDFALDSDDLTESAGTNAGGGKIQLMSNYCHFYFPFDIEIPHPDLCAFAAIKIISPYIGSTLTMDKGISQDLASAIKKTYPKIQNINIDEGLRSAASVEKNSSAISFSGGVDSIAVAALLGEDSPLIMMARTLHPEVGAFESWNNPKAQIKTLQYMPYTYKKILVYSDFPYLSTNGKFCLYPDSYAFTIPAVLLSGQLGISDLITGDILAAFTANESIYSSDLESRAKPFFSSIGINLDYPCNGVSELITTKIAKSYGFLEISSACEFGDFQKPCMKCLKCFRKSIYKWALFNEQLSEQEIERFNNSPAVINFANGDERKNLYFMASLKYCFTNIDYKFTGVVGKIRERSMKYNSPFTWVDKKVPDAYKNRSPVINKIIPKLSHFATDMQSWDVAAFKKLDWKKNLL</sequence>
<gene>
    <name evidence="1" type="ORF">AAIG39_19385</name>
</gene>
<name>A0ABU9V929_9ENTR</name>
<comment type="caution">
    <text evidence="1">The sequence shown here is derived from an EMBL/GenBank/DDBJ whole genome shotgun (WGS) entry which is preliminary data.</text>
</comment>
<keyword evidence="2" id="KW-1185">Reference proteome</keyword>
<proteinExistence type="predicted"/>
<dbReference type="Proteomes" id="UP001411173">
    <property type="component" value="Unassembled WGS sequence"/>
</dbReference>
<dbReference type="EMBL" id="JBCIVJ010000017">
    <property type="protein sequence ID" value="MEN0581154.1"/>
    <property type="molecule type" value="Genomic_DNA"/>
</dbReference>